<evidence type="ECO:0000313" key="4">
    <source>
        <dbReference type="EMBL" id="RQW61218.1"/>
    </source>
</evidence>
<dbReference type="GO" id="GO:0005829">
    <property type="term" value="C:cytosol"/>
    <property type="evidence" value="ECO:0007669"/>
    <property type="project" value="TreeGrafter"/>
</dbReference>
<comment type="similarity">
    <text evidence="1">Belongs to the NAD(P)H dehydrogenase (quinone) family.</text>
</comment>
<dbReference type="Proteomes" id="UP000281112">
    <property type="component" value="Unassembled WGS sequence"/>
</dbReference>
<dbReference type="GO" id="GO:0003955">
    <property type="term" value="F:NAD(P)H dehydrogenase (quinone) activity"/>
    <property type="evidence" value="ECO:0007669"/>
    <property type="project" value="TreeGrafter"/>
</dbReference>
<reference evidence="4 5" key="1">
    <citation type="submission" date="2018-11" db="EMBL/GenBank/DDBJ databases">
        <title>Vibrio LJC006 sp. nov., isolated from seawater during the bloom of the enteromorpha.</title>
        <authorList>
            <person name="Liang J."/>
        </authorList>
    </citation>
    <scope>NUCLEOTIDE SEQUENCE [LARGE SCALE GENOMIC DNA]</scope>
    <source>
        <strain evidence="4 5">LJC006</strain>
    </source>
</reference>
<evidence type="ECO:0000256" key="1">
    <source>
        <dbReference type="ARBA" id="ARBA00006252"/>
    </source>
</evidence>
<dbReference type="PANTHER" id="PTHR10204:SF34">
    <property type="entry name" value="NAD(P)H DEHYDROGENASE [QUINONE] 1 ISOFORM 1"/>
    <property type="match status" value="1"/>
</dbReference>
<evidence type="ECO:0000256" key="2">
    <source>
        <dbReference type="ARBA" id="ARBA00023002"/>
    </source>
</evidence>
<proteinExistence type="inferred from homology"/>
<comment type="caution">
    <text evidence="4">The sequence shown here is derived from an EMBL/GenBank/DDBJ whole genome shotgun (WGS) entry which is preliminary data.</text>
</comment>
<protein>
    <submittedName>
        <fullName evidence="4">Flavodoxin family protein</fullName>
    </submittedName>
</protein>
<dbReference type="Pfam" id="PF02525">
    <property type="entry name" value="Flavodoxin_2"/>
    <property type="match status" value="1"/>
</dbReference>
<dbReference type="EMBL" id="RJVQ01000015">
    <property type="protein sequence ID" value="RQW61218.1"/>
    <property type="molecule type" value="Genomic_DNA"/>
</dbReference>
<accession>A0A3N9TAR5</accession>
<evidence type="ECO:0000259" key="3">
    <source>
        <dbReference type="Pfam" id="PF02525"/>
    </source>
</evidence>
<name>A0A3N9TAR5_9VIBR</name>
<keyword evidence="2" id="KW-0560">Oxidoreductase</keyword>
<keyword evidence="5" id="KW-1185">Reference proteome</keyword>
<dbReference type="OrthoDB" id="9798454at2"/>
<dbReference type="PANTHER" id="PTHR10204">
    <property type="entry name" value="NAD P H OXIDOREDUCTASE-RELATED"/>
    <property type="match status" value="1"/>
</dbReference>
<dbReference type="InterPro" id="IPR003680">
    <property type="entry name" value="Flavodoxin_fold"/>
</dbReference>
<feature type="domain" description="Flavodoxin-like fold" evidence="3">
    <location>
        <begin position="1"/>
        <end position="137"/>
    </location>
</feature>
<organism evidence="4 5">
    <name type="scientific">Vibrio viridaestus</name>
    <dbReference type="NCBI Taxonomy" id="2487322"/>
    <lineage>
        <taxon>Bacteria</taxon>
        <taxon>Pseudomonadati</taxon>
        <taxon>Pseudomonadota</taxon>
        <taxon>Gammaproteobacteria</taxon>
        <taxon>Vibrionales</taxon>
        <taxon>Vibrionaceae</taxon>
        <taxon>Vibrio</taxon>
    </lineage>
</organism>
<gene>
    <name evidence="4" type="ORF">EES38_20700</name>
</gene>
<evidence type="ECO:0000313" key="5">
    <source>
        <dbReference type="Proteomes" id="UP000281112"/>
    </source>
</evidence>
<dbReference type="SUPFAM" id="SSF52218">
    <property type="entry name" value="Flavoproteins"/>
    <property type="match status" value="1"/>
</dbReference>
<dbReference type="InterPro" id="IPR051545">
    <property type="entry name" value="NAD(P)H_dehydrogenase_qn"/>
</dbReference>
<dbReference type="InterPro" id="IPR029039">
    <property type="entry name" value="Flavoprotein-like_sf"/>
</dbReference>
<dbReference type="Gene3D" id="3.40.50.360">
    <property type="match status" value="1"/>
</dbReference>
<dbReference type="AlphaFoldDB" id="A0A3N9TAR5"/>
<sequence>MKCLVVVTHPLKNSLCHHLANETIEHLSSKGYDITVKDLYQEAFDPALSSSERQSYYQEQFDASKLEGDIDQLKETESLILVFPTWWFGFPAMLKGWFDRVWAPTHAYNHASDLGAITPCLVNLKEVKVITTLGSPWWVDMFVLWKPIHRTFRIALLGACAKKCKFQMLSLYKCEAASQSKIDSFVDKIRSKF</sequence>